<protein>
    <recommendedName>
        <fullName evidence="1">Anhydro-N-acetylmuramic acid kinase</fullName>
        <ecNumber evidence="1">2.7.1.170</ecNumber>
    </recommendedName>
    <alternativeName>
        <fullName evidence="1">AnhMurNAc kinase</fullName>
    </alternativeName>
</protein>
<keyword evidence="3" id="KW-1185">Reference proteome</keyword>
<keyword evidence="1" id="KW-0119">Carbohydrate metabolism</keyword>
<dbReference type="SUPFAM" id="SSF53067">
    <property type="entry name" value="Actin-like ATPase domain"/>
    <property type="match status" value="1"/>
</dbReference>
<dbReference type="UniPathway" id="UPA00544"/>
<organism evidence="2 3">
    <name type="scientific">Thioalkalivibrio versutus</name>
    <dbReference type="NCBI Taxonomy" id="106634"/>
    <lineage>
        <taxon>Bacteria</taxon>
        <taxon>Pseudomonadati</taxon>
        <taxon>Pseudomonadota</taxon>
        <taxon>Gammaproteobacteria</taxon>
        <taxon>Chromatiales</taxon>
        <taxon>Ectothiorhodospiraceae</taxon>
        <taxon>Thioalkalivibrio</taxon>
    </lineage>
</organism>
<dbReference type="PANTHER" id="PTHR30605:SF0">
    <property type="entry name" value="ANHYDRO-N-ACETYLMURAMIC ACID KINASE"/>
    <property type="match status" value="1"/>
</dbReference>
<dbReference type="InterPro" id="IPR005338">
    <property type="entry name" value="Anhydro_N_Ac-Mur_kinase"/>
</dbReference>
<dbReference type="RefSeq" id="WP_019567645.1">
    <property type="nucleotide sequence ID" value="NZ_CP011367.1"/>
</dbReference>
<feature type="binding site" evidence="1">
    <location>
        <begin position="11"/>
        <end position="18"/>
    </location>
    <ligand>
        <name>ATP</name>
        <dbReference type="ChEBI" id="CHEBI:30616"/>
    </ligand>
</feature>
<name>A0A0G3G438_9GAMM</name>
<dbReference type="CDD" id="cd24050">
    <property type="entry name" value="ASKHA_NBD_ANMK"/>
    <property type="match status" value="1"/>
</dbReference>
<dbReference type="Gene3D" id="3.30.420.40">
    <property type="match status" value="2"/>
</dbReference>
<proteinExistence type="inferred from homology"/>
<evidence type="ECO:0000256" key="1">
    <source>
        <dbReference type="HAMAP-Rule" id="MF_01270"/>
    </source>
</evidence>
<keyword evidence="1" id="KW-0067">ATP-binding</keyword>
<keyword evidence="1" id="KW-0808">Transferase</keyword>
<dbReference type="GO" id="GO:0005524">
    <property type="term" value="F:ATP binding"/>
    <property type="evidence" value="ECO:0007669"/>
    <property type="project" value="UniProtKB-UniRule"/>
</dbReference>
<dbReference type="Proteomes" id="UP000064201">
    <property type="component" value="Chromosome"/>
</dbReference>
<dbReference type="OrthoDB" id="9763949at2"/>
<dbReference type="KEGG" id="tvr:TVD_11915"/>
<comment type="pathway">
    <text evidence="1">Cell wall biogenesis; peptidoglycan recycling.</text>
</comment>
<dbReference type="PATRIC" id="fig|106634.4.peg.2428"/>
<dbReference type="GO" id="GO:0009254">
    <property type="term" value="P:peptidoglycan turnover"/>
    <property type="evidence" value="ECO:0007669"/>
    <property type="project" value="UniProtKB-UniRule"/>
</dbReference>
<keyword evidence="1" id="KW-0547">Nucleotide-binding</keyword>
<dbReference type="GO" id="GO:0006040">
    <property type="term" value="P:amino sugar metabolic process"/>
    <property type="evidence" value="ECO:0007669"/>
    <property type="project" value="InterPro"/>
</dbReference>
<reference evidence="2 3" key="1">
    <citation type="submission" date="2015-04" db="EMBL/GenBank/DDBJ databases">
        <title>Complete Sequence for the Genome of the Thioalkalivibrio versutus D301.</title>
        <authorList>
            <person name="Mu T."/>
            <person name="Zhou J."/>
            <person name="Xu X."/>
        </authorList>
    </citation>
    <scope>NUCLEOTIDE SEQUENCE [LARGE SCALE GENOMIC DNA]</scope>
    <source>
        <strain evidence="2 3">D301</strain>
    </source>
</reference>
<comment type="catalytic activity">
    <reaction evidence="1">
        <text>1,6-anhydro-N-acetyl-beta-muramate + ATP + H2O = N-acetyl-D-muramate 6-phosphate + ADP + H(+)</text>
        <dbReference type="Rhea" id="RHEA:24952"/>
        <dbReference type="ChEBI" id="CHEBI:15377"/>
        <dbReference type="ChEBI" id="CHEBI:15378"/>
        <dbReference type="ChEBI" id="CHEBI:30616"/>
        <dbReference type="ChEBI" id="CHEBI:58690"/>
        <dbReference type="ChEBI" id="CHEBI:58722"/>
        <dbReference type="ChEBI" id="CHEBI:456216"/>
        <dbReference type="EC" id="2.7.1.170"/>
    </reaction>
</comment>
<dbReference type="Pfam" id="PF03702">
    <property type="entry name" value="AnmK"/>
    <property type="match status" value="1"/>
</dbReference>
<comment type="function">
    <text evidence="1">Catalyzes the specific phosphorylation of 1,6-anhydro-N-acetylmuramic acid (anhMurNAc) with the simultaneous cleavage of the 1,6-anhydro ring, generating MurNAc-6-P. Is required for the utilization of anhMurNAc either imported from the medium or derived from its own cell wall murein, and thus plays a role in cell wall recycling.</text>
</comment>
<dbReference type="EMBL" id="CP011367">
    <property type="protein sequence ID" value="AKJ96015.1"/>
    <property type="molecule type" value="Genomic_DNA"/>
</dbReference>
<dbReference type="HAMAP" id="MF_01270">
    <property type="entry name" value="AnhMurNAc_kinase"/>
    <property type="match status" value="1"/>
</dbReference>
<dbReference type="AlphaFoldDB" id="A0A0G3G438"/>
<evidence type="ECO:0000313" key="2">
    <source>
        <dbReference type="EMBL" id="AKJ96015.1"/>
    </source>
</evidence>
<evidence type="ECO:0000313" key="3">
    <source>
        <dbReference type="Proteomes" id="UP000064201"/>
    </source>
</evidence>
<dbReference type="InterPro" id="IPR043129">
    <property type="entry name" value="ATPase_NBD"/>
</dbReference>
<dbReference type="GO" id="GO:0016301">
    <property type="term" value="F:kinase activity"/>
    <property type="evidence" value="ECO:0007669"/>
    <property type="project" value="UniProtKB-KW"/>
</dbReference>
<dbReference type="STRING" id="106634.TVD_11915"/>
<gene>
    <name evidence="1" type="primary">anmK</name>
    <name evidence="2" type="ORF">TVD_11915</name>
</gene>
<accession>A0A0G3G438</accession>
<dbReference type="GO" id="GO:0016773">
    <property type="term" value="F:phosphotransferase activity, alcohol group as acceptor"/>
    <property type="evidence" value="ECO:0007669"/>
    <property type="project" value="UniProtKB-UniRule"/>
</dbReference>
<sequence>MTERFIGLMSGTSRDGVDAVLTEIRETGPVRVVDHCQLGYPDDLAQELATAATTETLRYRHLGALDARLGMLFARTVQALLDQTGLAPTAIRAIGSHGQTVHHAPDADPPFTWQIGDPFRIAEATGIDTVAQFRPRDIAAGGEGAPLACGFHATQFGSTDETRAVLNLGGIANITWLQPGQPVIGFDCGPANTLMDDWNRRHHQTPFDHDGAWARSGTPDPELLTRLLQDSFFQRPPPKSTGPEYFSPAWLRAGAGDRLDRARPEDIQATLAELTVEGVRHALEHLHMQPPARLLVCGGGAHNRHLMKRLAKALPATLVETTERHGVPPQQVEGAAFAWLAARTLAGEPGNLPEVTGARGPRVLGCIIPGGPRAPGGH</sequence>
<keyword evidence="1 2" id="KW-0418">Kinase</keyword>
<comment type="pathway">
    <text evidence="1">Amino-sugar metabolism; 1,6-anhydro-N-acetylmuramate degradation.</text>
</comment>
<dbReference type="EC" id="2.7.1.170" evidence="1"/>
<dbReference type="NCBIfam" id="NF007139">
    <property type="entry name" value="PRK09585.1-3"/>
    <property type="match status" value="1"/>
</dbReference>
<dbReference type="GO" id="GO:0097175">
    <property type="term" value="P:1,6-anhydro-N-acetyl-beta-muramic acid catabolic process"/>
    <property type="evidence" value="ECO:0007669"/>
    <property type="project" value="UniProtKB-UniRule"/>
</dbReference>
<dbReference type="UniPathway" id="UPA00343"/>
<comment type="similarity">
    <text evidence="1">Belongs to the anhydro-N-acetylmuramic acid kinase family.</text>
</comment>
<dbReference type="PANTHER" id="PTHR30605">
    <property type="entry name" value="ANHYDRO-N-ACETYLMURAMIC ACID KINASE"/>
    <property type="match status" value="1"/>
</dbReference>